<feature type="active site" description="Acyl-thioester intermediate" evidence="2">
    <location>
        <position position="296"/>
    </location>
</feature>
<keyword evidence="4" id="KW-1133">Transmembrane helix</keyword>
<accession>I5AVT3</accession>
<dbReference type="HOGENOM" id="CLU_034078_3_0_9"/>
<evidence type="ECO:0000256" key="4">
    <source>
        <dbReference type="SAM" id="Phobius"/>
    </source>
</evidence>
<evidence type="ECO:0000313" key="5">
    <source>
        <dbReference type="EMBL" id="EIM57906.1"/>
    </source>
</evidence>
<feature type="compositionally biased region" description="Low complexity" evidence="3">
    <location>
        <begin position="22"/>
        <end position="31"/>
    </location>
</feature>
<keyword evidence="4" id="KW-0812">Transmembrane</keyword>
<keyword evidence="6" id="KW-1185">Reference proteome</keyword>
<dbReference type="InterPro" id="IPR009835">
    <property type="entry name" value="SrtB"/>
</dbReference>
<proteinExistence type="predicted"/>
<keyword evidence="1" id="KW-0378">Hydrolase</keyword>
<gene>
    <name evidence="5" type="ORF">EubceDRAFT1_2146</name>
</gene>
<dbReference type="MEROPS" id="C60.002"/>
<dbReference type="STRING" id="633697.EubceDRAFT1_2146"/>
<dbReference type="EMBL" id="CM001487">
    <property type="protein sequence ID" value="EIM57906.1"/>
    <property type="molecule type" value="Genomic_DNA"/>
</dbReference>
<organism evidence="5 6">
    <name type="scientific">Eubacterium cellulosolvens (strain ATCC 43171 / JCM 9499 / 6)</name>
    <name type="common">Cillobacterium cellulosolvens</name>
    <dbReference type="NCBI Taxonomy" id="633697"/>
    <lineage>
        <taxon>Bacteria</taxon>
        <taxon>Bacillati</taxon>
        <taxon>Bacillota</taxon>
        <taxon>Clostridia</taxon>
        <taxon>Eubacteriales</taxon>
        <taxon>Eubacteriaceae</taxon>
        <taxon>Eubacterium</taxon>
    </lineage>
</organism>
<dbReference type="NCBIfam" id="TIGR03064">
    <property type="entry name" value="sortase_srtB"/>
    <property type="match status" value="1"/>
</dbReference>
<dbReference type="Gene3D" id="2.40.260.10">
    <property type="entry name" value="Sortase"/>
    <property type="match status" value="1"/>
</dbReference>
<feature type="region of interest" description="Disordered" evidence="3">
    <location>
        <begin position="22"/>
        <end position="56"/>
    </location>
</feature>
<reference evidence="5 6" key="1">
    <citation type="submission" date="2010-08" db="EMBL/GenBank/DDBJ databases">
        <authorList>
            <consortium name="US DOE Joint Genome Institute (JGI-PGF)"/>
            <person name="Lucas S."/>
            <person name="Copeland A."/>
            <person name="Lapidus A."/>
            <person name="Cheng J.-F."/>
            <person name="Bruce D."/>
            <person name="Goodwin L."/>
            <person name="Pitluck S."/>
            <person name="Land M.L."/>
            <person name="Hauser L."/>
            <person name="Chang Y.-J."/>
            <person name="Anderson I.J."/>
            <person name="Johnson E."/>
            <person name="Mulhopadhyay B."/>
            <person name="Kyrpides N."/>
            <person name="Woyke T.J."/>
        </authorList>
    </citation>
    <scope>NUCLEOTIDE SEQUENCE [LARGE SCALE GENOMIC DNA]</scope>
    <source>
        <strain evidence="5 6">6</strain>
    </source>
</reference>
<dbReference type="OrthoDB" id="9806013at2"/>
<feature type="transmembrane region" description="Helical" evidence="4">
    <location>
        <begin position="61"/>
        <end position="81"/>
    </location>
</feature>
<feature type="region of interest" description="Disordered" evidence="3">
    <location>
        <begin position="309"/>
        <end position="344"/>
    </location>
</feature>
<dbReference type="GO" id="GO:0016787">
    <property type="term" value="F:hydrolase activity"/>
    <property type="evidence" value="ECO:0007669"/>
    <property type="project" value="UniProtKB-KW"/>
</dbReference>
<sequence>MPDKKQEDLLKGKSVTVKAKAAGKAVKAGTVPESDPTGAAKARISEAERQRELRKKKRKRTTNLLTVAIVICLMIMAYAGFRLISTLIDYKKGTDEYNKIRQYTEDTEASSLEAVNALSAEGVPIVPPIHVDWASLQKINPEIVGWLYIGALDLSYPVVQTKDNDYYLHRTFEKQYNFAGTIFVECKNKGDFKDPNTIVYGHNMLNGSMFGRLSHLSTEKRYMIDPYFWILTPEGDYRYQMFGMKTAAVEDDTYTIFHGTDEVFSDWCDKMYQGSEVPLKKPDFKLDSKIVTLSTCTNDPGHRFVVQGIADPAIPDRPAENPAEPGGENPEVNAETSDAGAENG</sequence>
<feature type="compositionally biased region" description="Low complexity" evidence="3">
    <location>
        <begin position="320"/>
        <end position="331"/>
    </location>
</feature>
<evidence type="ECO:0000256" key="3">
    <source>
        <dbReference type="SAM" id="MobiDB-lite"/>
    </source>
</evidence>
<protein>
    <submittedName>
        <fullName evidence="5">Sortase, SrtB family</fullName>
    </submittedName>
</protein>
<dbReference type="Pfam" id="PF04203">
    <property type="entry name" value="Sortase"/>
    <property type="match status" value="1"/>
</dbReference>
<dbReference type="eggNOG" id="COG4509">
    <property type="taxonomic scope" value="Bacteria"/>
</dbReference>
<reference evidence="5 6" key="2">
    <citation type="submission" date="2012-02" db="EMBL/GenBank/DDBJ databases">
        <title>Improved High-Quality Draft sequence of Eubacterium cellulosolvens 6.</title>
        <authorList>
            <consortium name="US DOE Joint Genome Institute"/>
            <person name="Lucas S."/>
            <person name="Han J."/>
            <person name="Lapidus A."/>
            <person name="Cheng J.-F."/>
            <person name="Goodwin L."/>
            <person name="Pitluck S."/>
            <person name="Peters L."/>
            <person name="Mikhailova N."/>
            <person name="Gu W."/>
            <person name="Detter J.C."/>
            <person name="Han C."/>
            <person name="Tapia R."/>
            <person name="Land M."/>
            <person name="Hauser L."/>
            <person name="Kyrpides N."/>
            <person name="Ivanova N."/>
            <person name="Pagani I."/>
            <person name="Johnson E."/>
            <person name="Mukhopadhyay B."/>
            <person name="Anderson I."/>
            <person name="Woyke T."/>
        </authorList>
    </citation>
    <scope>NUCLEOTIDE SEQUENCE [LARGE SCALE GENOMIC DNA]</scope>
    <source>
        <strain evidence="5 6">6</strain>
    </source>
</reference>
<evidence type="ECO:0000313" key="6">
    <source>
        <dbReference type="Proteomes" id="UP000005753"/>
    </source>
</evidence>
<dbReference type="InterPro" id="IPR005754">
    <property type="entry name" value="Sortase"/>
</dbReference>
<feature type="active site" description="Proton donor/acceptor" evidence="2">
    <location>
        <position position="202"/>
    </location>
</feature>
<dbReference type="CDD" id="cd05826">
    <property type="entry name" value="Sortase_B"/>
    <property type="match status" value="1"/>
</dbReference>
<keyword evidence="4" id="KW-0472">Membrane</keyword>
<evidence type="ECO:0000256" key="1">
    <source>
        <dbReference type="ARBA" id="ARBA00022801"/>
    </source>
</evidence>
<dbReference type="InterPro" id="IPR023365">
    <property type="entry name" value="Sortase_dom-sf"/>
</dbReference>
<dbReference type="SUPFAM" id="SSF63817">
    <property type="entry name" value="Sortase"/>
    <property type="match status" value="1"/>
</dbReference>
<evidence type="ECO:0000256" key="2">
    <source>
        <dbReference type="PIRSR" id="PIRSR605754-1"/>
    </source>
</evidence>
<dbReference type="AlphaFoldDB" id="I5AVT3"/>
<name>I5AVT3_EUBC6</name>
<dbReference type="Proteomes" id="UP000005753">
    <property type="component" value="Chromosome"/>
</dbReference>